<sequence length="121" mass="13617">MSQSLFEKYGGFATVSRIVSAFYDQVLESERLSPYFAGLDMRRLVDHQTKFISALMGGPASFSNEALQRAHSRLSIDNAAFDEAVDLLKMTFEDFDMEEGDIGILMGEVMSRRSYIVTRKG</sequence>
<dbReference type="GO" id="GO:0046872">
    <property type="term" value="F:metal ion binding"/>
    <property type="evidence" value="ECO:0007669"/>
    <property type="project" value="UniProtKB-KW"/>
</dbReference>
<proteinExistence type="predicted"/>
<evidence type="ECO:0000313" key="7">
    <source>
        <dbReference type="Proteomes" id="UP000280792"/>
    </source>
</evidence>
<dbReference type="EMBL" id="QWEZ01000002">
    <property type="protein sequence ID" value="RRJ83020.1"/>
    <property type="molecule type" value="Genomic_DNA"/>
</dbReference>
<dbReference type="Gene3D" id="1.10.490.10">
    <property type="entry name" value="Globins"/>
    <property type="match status" value="1"/>
</dbReference>
<dbReference type="Pfam" id="PF01152">
    <property type="entry name" value="Bac_globin"/>
    <property type="match status" value="1"/>
</dbReference>
<dbReference type="CDD" id="cd00454">
    <property type="entry name" value="TrHb1_N"/>
    <property type="match status" value="1"/>
</dbReference>
<comment type="caution">
    <text evidence="6">The sequence shown here is derived from an EMBL/GenBank/DDBJ whole genome shotgun (WGS) entry which is preliminary data.</text>
</comment>
<reference evidence="6 7" key="2">
    <citation type="submission" date="2018-12" db="EMBL/GenBank/DDBJ databases">
        <title>Simiduia agarivorans gen. nov., sp. nov., a marine, agarolytic bacterium isolated from shallow coastal water from Keelung, Taiwan.</title>
        <authorList>
            <person name="Shieh W.Y."/>
        </authorList>
    </citation>
    <scope>NUCLEOTIDE SEQUENCE [LARGE SCALE GENOMIC DNA]</scope>
    <source>
        <strain evidence="6 7">GTF-13</strain>
    </source>
</reference>
<keyword evidence="4 5" id="KW-0408">Iron</keyword>
<accession>A0A3P3VJY0</accession>
<keyword evidence="2 5" id="KW-0349">Heme</keyword>
<dbReference type="Proteomes" id="UP000280792">
    <property type="component" value="Unassembled WGS sequence"/>
</dbReference>
<evidence type="ECO:0000256" key="5">
    <source>
        <dbReference type="PIRSR" id="PIRSR601486-1"/>
    </source>
</evidence>
<keyword evidence="3 5" id="KW-0479">Metal-binding</keyword>
<dbReference type="GO" id="GO:0019825">
    <property type="term" value="F:oxygen binding"/>
    <property type="evidence" value="ECO:0007669"/>
    <property type="project" value="InterPro"/>
</dbReference>
<evidence type="ECO:0000256" key="1">
    <source>
        <dbReference type="ARBA" id="ARBA00022448"/>
    </source>
</evidence>
<evidence type="ECO:0000256" key="3">
    <source>
        <dbReference type="ARBA" id="ARBA00022723"/>
    </source>
</evidence>
<dbReference type="SUPFAM" id="SSF46458">
    <property type="entry name" value="Globin-like"/>
    <property type="match status" value="1"/>
</dbReference>
<dbReference type="AlphaFoldDB" id="A0A3P3VJY0"/>
<keyword evidence="1" id="KW-0813">Transport</keyword>
<keyword evidence="7" id="KW-1185">Reference proteome</keyword>
<evidence type="ECO:0000256" key="2">
    <source>
        <dbReference type="ARBA" id="ARBA00022617"/>
    </source>
</evidence>
<evidence type="ECO:0000313" key="6">
    <source>
        <dbReference type="EMBL" id="RRJ83020.1"/>
    </source>
</evidence>
<name>A0A3P3VJY0_9GAMM</name>
<gene>
    <name evidence="6" type="ORF">D0544_14345</name>
</gene>
<dbReference type="InterPro" id="IPR009050">
    <property type="entry name" value="Globin-like_sf"/>
</dbReference>
<organism evidence="6 7">
    <name type="scientific">Aestuariirhabdus litorea</name>
    <dbReference type="NCBI Taxonomy" id="2528527"/>
    <lineage>
        <taxon>Bacteria</taxon>
        <taxon>Pseudomonadati</taxon>
        <taxon>Pseudomonadota</taxon>
        <taxon>Gammaproteobacteria</taxon>
        <taxon>Oceanospirillales</taxon>
        <taxon>Aestuariirhabdaceae</taxon>
        <taxon>Aestuariirhabdus</taxon>
    </lineage>
</organism>
<reference evidence="6 7" key="1">
    <citation type="submission" date="2018-08" db="EMBL/GenBank/DDBJ databases">
        <authorList>
            <person name="Khan S.A."/>
        </authorList>
    </citation>
    <scope>NUCLEOTIDE SEQUENCE [LARGE SCALE GENOMIC DNA]</scope>
    <source>
        <strain evidence="6 7">GTF-13</strain>
    </source>
</reference>
<dbReference type="GO" id="GO:0020037">
    <property type="term" value="F:heme binding"/>
    <property type="evidence" value="ECO:0007669"/>
    <property type="project" value="InterPro"/>
</dbReference>
<protein>
    <submittedName>
        <fullName evidence="6">Group 1 truncated hemoglobin</fullName>
    </submittedName>
</protein>
<dbReference type="InterPro" id="IPR012292">
    <property type="entry name" value="Globin/Proto"/>
</dbReference>
<dbReference type="RefSeq" id="WP_125017300.1">
    <property type="nucleotide sequence ID" value="NZ_QWEZ01000002.1"/>
</dbReference>
<feature type="binding site" description="distal binding residue" evidence="5">
    <location>
        <position position="71"/>
    </location>
    <ligand>
        <name>heme</name>
        <dbReference type="ChEBI" id="CHEBI:30413"/>
    </ligand>
    <ligandPart>
        <name>Fe</name>
        <dbReference type="ChEBI" id="CHEBI:18248"/>
    </ligandPart>
</feature>
<evidence type="ECO:0000256" key="4">
    <source>
        <dbReference type="ARBA" id="ARBA00023004"/>
    </source>
</evidence>
<dbReference type="InterPro" id="IPR001486">
    <property type="entry name" value="Hemoglobin_trunc"/>
</dbReference>
<feature type="binding site" description="distal binding residue" evidence="5">
    <location>
        <position position="47"/>
    </location>
    <ligand>
        <name>heme</name>
        <dbReference type="ChEBI" id="CHEBI:30413"/>
    </ligand>
    <ligandPart>
        <name>Fe</name>
        <dbReference type="ChEBI" id="CHEBI:18248"/>
    </ligandPart>
</feature>